<gene>
    <name evidence="1" type="ORF">ENG63_05710</name>
</gene>
<protein>
    <submittedName>
        <fullName evidence="1">Uncharacterized protein</fullName>
    </submittedName>
</protein>
<comment type="caution">
    <text evidence="1">The sequence shown here is derived from an EMBL/GenBank/DDBJ whole genome shotgun (WGS) entry which is preliminary data.</text>
</comment>
<dbReference type="EMBL" id="DRBS01000219">
    <property type="protein sequence ID" value="HDD44337.1"/>
    <property type="molecule type" value="Genomic_DNA"/>
</dbReference>
<name>A0A7C0Y4J7_DESA2</name>
<dbReference type="AlphaFoldDB" id="A0A7C0Y4J7"/>
<evidence type="ECO:0000313" key="1">
    <source>
        <dbReference type="EMBL" id="HDD44337.1"/>
    </source>
</evidence>
<dbReference type="Proteomes" id="UP000886289">
    <property type="component" value="Unassembled WGS sequence"/>
</dbReference>
<sequence length="232" mass="25573">MGVSPVTPYIIKRDISHKTGIAILYSFDFGEPEKWSYIRDACNASDQETYGIPATALFVFDGTYWVRARDAGSLTDAETKGIPAYGLFVFDGTNWVRARGNITEGLIVSVNSIRTTPEKVLDSVSIAASGTEEFTITADVYSASIITVSATYNASATSGVRVRWLYSPDNILFDSPEDAIDEGNYKDLTFSAGETRTRTIIIPHLQPYIKVQVVNLDSSYSVTVTAWRTFMK</sequence>
<proteinExistence type="predicted"/>
<reference evidence="1" key="1">
    <citation type="journal article" date="2020" name="mSystems">
        <title>Genome- and Community-Level Interaction Insights into Carbon Utilization and Element Cycling Functions of Hydrothermarchaeota in Hydrothermal Sediment.</title>
        <authorList>
            <person name="Zhou Z."/>
            <person name="Liu Y."/>
            <person name="Xu W."/>
            <person name="Pan J."/>
            <person name="Luo Z.H."/>
            <person name="Li M."/>
        </authorList>
    </citation>
    <scope>NUCLEOTIDE SEQUENCE [LARGE SCALE GENOMIC DNA]</scope>
    <source>
        <strain evidence="1">HyVt-233</strain>
    </source>
</reference>
<accession>A0A7C0Y4J7</accession>
<organism evidence="1">
    <name type="scientific">Desulfofervidus auxilii</name>
    <dbReference type="NCBI Taxonomy" id="1621989"/>
    <lineage>
        <taxon>Bacteria</taxon>
        <taxon>Pseudomonadati</taxon>
        <taxon>Thermodesulfobacteriota</taxon>
        <taxon>Candidatus Desulfofervidia</taxon>
        <taxon>Candidatus Desulfofervidales</taxon>
        <taxon>Candidatus Desulfofervidaceae</taxon>
        <taxon>Candidatus Desulfofervidus</taxon>
    </lineage>
</organism>